<proteinExistence type="predicted"/>
<name>A0ABT0MGG8_9GAMM</name>
<sequence>MTIRFRRRYGLAIAAIGAYPALAHAQQGADELAKQLSNPVASLTSVPLQYNADFKLGSEDGARQYLNIQPVIPKPISDDWNLIARVIVPVIYQDDIFGDSGSQFGLGDTTPTLFFSPKKPTANGWIWGAGPVFLLPTATDELLGSEKWGLGPSALALKQTPGGWTYGALVNHIWSVAGDHNRADVSSTFLQPFFAKQFPGGRTLSFNVESSYDWKGEKWNAPLNVGYAKVTRWGGQMLSLQGGVRYFAETPGDGPDWGVRFTLTLLYPKH</sequence>
<gene>
    <name evidence="2" type="ORF">M2650_04850</name>
</gene>
<keyword evidence="3" id="KW-1185">Reference proteome</keyword>
<feature type="signal peptide" evidence="1">
    <location>
        <begin position="1"/>
        <end position="25"/>
    </location>
</feature>
<keyword evidence="1" id="KW-0732">Signal</keyword>
<comment type="caution">
    <text evidence="2">The sequence shown here is derived from an EMBL/GenBank/DDBJ whole genome shotgun (WGS) entry which is preliminary data.</text>
</comment>
<evidence type="ECO:0000313" key="3">
    <source>
        <dbReference type="Proteomes" id="UP001431217"/>
    </source>
</evidence>
<evidence type="ECO:0000313" key="2">
    <source>
        <dbReference type="EMBL" id="MCL1633971.1"/>
    </source>
</evidence>
<organism evidence="2 3">
    <name type="scientific">Luteimonas galliterrae</name>
    <dbReference type="NCBI Taxonomy" id="2940486"/>
    <lineage>
        <taxon>Bacteria</taxon>
        <taxon>Pseudomonadati</taxon>
        <taxon>Pseudomonadota</taxon>
        <taxon>Gammaproteobacteria</taxon>
        <taxon>Lysobacterales</taxon>
        <taxon>Lysobacteraceae</taxon>
        <taxon>Luteimonas</taxon>
    </lineage>
</organism>
<accession>A0ABT0MGG8</accession>
<feature type="chain" id="PRO_5045173714" evidence="1">
    <location>
        <begin position="26"/>
        <end position="270"/>
    </location>
</feature>
<evidence type="ECO:0000256" key="1">
    <source>
        <dbReference type="SAM" id="SignalP"/>
    </source>
</evidence>
<dbReference type="RefSeq" id="WP_249471925.1">
    <property type="nucleotide sequence ID" value="NZ_JAMBEP010000001.1"/>
</dbReference>
<dbReference type="Proteomes" id="UP001431217">
    <property type="component" value="Unassembled WGS sequence"/>
</dbReference>
<protein>
    <submittedName>
        <fullName evidence="2">Transporter</fullName>
    </submittedName>
</protein>
<reference evidence="2 3" key="1">
    <citation type="submission" date="2022-05" db="EMBL/GenBank/DDBJ databases">
        <title>Luteimonas sp. SX5, whole genome shotgun sequencing project.</title>
        <authorList>
            <person name="Zhao G."/>
            <person name="Shen L."/>
        </authorList>
    </citation>
    <scope>NUCLEOTIDE SEQUENCE [LARGE SCALE GENOMIC DNA]</scope>
    <source>
        <strain evidence="2 3">SX5</strain>
    </source>
</reference>
<dbReference type="EMBL" id="JAMBEP010000001">
    <property type="protein sequence ID" value="MCL1633971.1"/>
    <property type="molecule type" value="Genomic_DNA"/>
</dbReference>